<feature type="transmembrane region" description="Helical" evidence="4">
    <location>
        <begin position="341"/>
        <end position="365"/>
    </location>
</feature>
<evidence type="ECO:0000256" key="4">
    <source>
        <dbReference type="SAM" id="Phobius"/>
    </source>
</evidence>
<dbReference type="Pfam" id="PF07690">
    <property type="entry name" value="MFS_1"/>
    <property type="match status" value="1"/>
</dbReference>
<dbReference type="PANTHER" id="PTHR23526">
    <property type="entry name" value="INTEGRAL MEMBRANE TRANSPORT PROTEIN-RELATED"/>
    <property type="match status" value="1"/>
</dbReference>
<organism evidence="6 7">
    <name type="scientific">Sphingomonas gilva</name>
    <dbReference type="NCBI Taxonomy" id="2305907"/>
    <lineage>
        <taxon>Bacteria</taxon>
        <taxon>Pseudomonadati</taxon>
        <taxon>Pseudomonadota</taxon>
        <taxon>Alphaproteobacteria</taxon>
        <taxon>Sphingomonadales</taxon>
        <taxon>Sphingomonadaceae</taxon>
        <taxon>Sphingomonas</taxon>
    </lineage>
</organism>
<protein>
    <submittedName>
        <fullName evidence="6">MFS transporter</fullName>
    </submittedName>
</protein>
<feature type="transmembrane region" description="Helical" evidence="4">
    <location>
        <begin position="39"/>
        <end position="64"/>
    </location>
</feature>
<proteinExistence type="predicted"/>
<dbReference type="EMBL" id="QWLV01000001">
    <property type="protein sequence ID" value="RHW19247.1"/>
    <property type="molecule type" value="Genomic_DNA"/>
</dbReference>
<feature type="transmembrane region" description="Helical" evidence="4">
    <location>
        <begin position="104"/>
        <end position="125"/>
    </location>
</feature>
<dbReference type="GO" id="GO:0022857">
    <property type="term" value="F:transmembrane transporter activity"/>
    <property type="evidence" value="ECO:0007669"/>
    <property type="project" value="InterPro"/>
</dbReference>
<evidence type="ECO:0000313" key="6">
    <source>
        <dbReference type="EMBL" id="RHW19247.1"/>
    </source>
</evidence>
<dbReference type="InterPro" id="IPR020846">
    <property type="entry name" value="MFS_dom"/>
</dbReference>
<dbReference type="Gene3D" id="1.20.1250.20">
    <property type="entry name" value="MFS general substrate transporter like domains"/>
    <property type="match status" value="2"/>
</dbReference>
<dbReference type="PANTHER" id="PTHR23526:SF1">
    <property type="entry name" value="MAJOR FACILITATOR SUPERFAMILY MFS_1"/>
    <property type="match status" value="1"/>
</dbReference>
<keyword evidence="2 4" id="KW-1133">Transmembrane helix</keyword>
<dbReference type="AlphaFoldDB" id="A0A396RRG0"/>
<evidence type="ECO:0000313" key="7">
    <source>
        <dbReference type="Proteomes" id="UP000266693"/>
    </source>
</evidence>
<feature type="transmembrane region" description="Helical" evidence="4">
    <location>
        <begin position="204"/>
        <end position="222"/>
    </location>
</feature>
<evidence type="ECO:0000259" key="5">
    <source>
        <dbReference type="PROSITE" id="PS50850"/>
    </source>
</evidence>
<dbReference type="RefSeq" id="WP_118862752.1">
    <property type="nucleotide sequence ID" value="NZ_QWLV01000001.1"/>
</dbReference>
<dbReference type="Proteomes" id="UP000266693">
    <property type="component" value="Unassembled WGS sequence"/>
</dbReference>
<sequence length="434" mass="46119">MSPSSTPDPLVESPRPAWDDAAFEAQIERDLPRNYAAHFAHGMLGMTGFRLVFAPTFVPAYLFALTQSTLVVGIGASLLYLGTMLSPIAGAARLERSTQVRPSAFVIGGLMCLQILLLALSGFFLRGAVQVFAALVLIFAIGFFTGAQRVAFQALFGKVIPLARRGRLQGWRNVCGGGLAAVTSYAAGRLLIGEGGGDDGYSMVFLLSFVLTALGLAALIVMREPHTPARAGPDTLLARIRRMPGMVRSDPNYQTFLLIQSLTMASRLAAPFYILFAGQAHGLDGKTVGLLSFAFLGADMIANAIWGQLGDRHGFRAPLIASLSLSVMATVVLLSSDDLAWLFVAFLGLGGASSGYLMSSLLIVLEFGPREDLPMRLAISTTVEGALATLSPLAGGALMLWAGYPAIFGISLVFAAAALAVTIFRFRDPRRLRI</sequence>
<feature type="domain" description="Major facilitator superfamily (MFS) profile" evidence="5">
    <location>
        <begin position="201"/>
        <end position="434"/>
    </location>
</feature>
<feature type="transmembrane region" description="Helical" evidence="4">
    <location>
        <begin position="407"/>
        <end position="426"/>
    </location>
</feature>
<dbReference type="OrthoDB" id="7398800at2"/>
<keyword evidence="3 4" id="KW-0472">Membrane</keyword>
<reference evidence="6 7" key="1">
    <citation type="submission" date="2018-08" db="EMBL/GenBank/DDBJ databases">
        <title>The multiple taxonomic identification of Sphingomonas gilva.</title>
        <authorList>
            <person name="Zhu D."/>
            <person name="Zheng S."/>
        </authorList>
    </citation>
    <scope>NUCLEOTIDE SEQUENCE [LARGE SCALE GENOMIC DNA]</scope>
    <source>
        <strain evidence="6 7">ZDH117</strain>
    </source>
</reference>
<gene>
    <name evidence="6" type="ORF">D1610_03830</name>
</gene>
<dbReference type="PROSITE" id="PS50850">
    <property type="entry name" value="MFS"/>
    <property type="match status" value="1"/>
</dbReference>
<keyword evidence="7" id="KW-1185">Reference proteome</keyword>
<feature type="transmembrane region" description="Helical" evidence="4">
    <location>
        <begin position="377"/>
        <end position="401"/>
    </location>
</feature>
<dbReference type="InterPro" id="IPR052528">
    <property type="entry name" value="Sugar_transport-like"/>
</dbReference>
<feature type="transmembrane region" description="Helical" evidence="4">
    <location>
        <begin position="70"/>
        <end position="92"/>
    </location>
</feature>
<name>A0A396RRG0_9SPHN</name>
<comment type="caution">
    <text evidence="6">The sequence shown here is derived from an EMBL/GenBank/DDBJ whole genome shotgun (WGS) entry which is preliminary data.</text>
</comment>
<feature type="transmembrane region" description="Helical" evidence="4">
    <location>
        <begin position="318"/>
        <end position="335"/>
    </location>
</feature>
<keyword evidence="1 4" id="KW-0812">Transmembrane</keyword>
<dbReference type="InterPro" id="IPR036259">
    <property type="entry name" value="MFS_trans_sf"/>
</dbReference>
<feature type="transmembrane region" description="Helical" evidence="4">
    <location>
        <begin position="256"/>
        <end position="276"/>
    </location>
</feature>
<evidence type="ECO:0000256" key="1">
    <source>
        <dbReference type="ARBA" id="ARBA00022692"/>
    </source>
</evidence>
<dbReference type="SUPFAM" id="SSF103473">
    <property type="entry name" value="MFS general substrate transporter"/>
    <property type="match status" value="1"/>
</dbReference>
<accession>A0A396RRG0</accession>
<evidence type="ECO:0000256" key="3">
    <source>
        <dbReference type="ARBA" id="ARBA00023136"/>
    </source>
</evidence>
<dbReference type="InterPro" id="IPR011701">
    <property type="entry name" value="MFS"/>
</dbReference>
<feature type="transmembrane region" description="Helical" evidence="4">
    <location>
        <begin position="131"/>
        <end position="152"/>
    </location>
</feature>
<evidence type="ECO:0000256" key="2">
    <source>
        <dbReference type="ARBA" id="ARBA00022989"/>
    </source>
</evidence>
<feature type="transmembrane region" description="Helical" evidence="4">
    <location>
        <begin position="288"/>
        <end position="306"/>
    </location>
</feature>